<proteinExistence type="predicted"/>
<reference evidence="4" key="1">
    <citation type="journal article" date="2020" name="Biotechnol. Biofuels">
        <title>New insights from the biogas microbiome by comprehensive genome-resolved metagenomics of nearly 1600 species originating from multiple anaerobic digesters.</title>
        <authorList>
            <person name="Campanaro S."/>
            <person name="Treu L."/>
            <person name="Rodriguez-R L.M."/>
            <person name="Kovalovszki A."/>
            <person name="Ziels R.M."/>
            <person name="Maus I."/>
            <person name="Zhu X."/>
            <person name="Kougias P.G."/>
            <person name="Basile A."/>
            <person name="Luo G."/>
            <person name="Schluter A."/>
            <person name="Konstantinidis K.T."/>
            <person name="Angelidaki I."/>
        </authorList>
    </citation>
    <scope>NUCLEOTIDE SEQUENCE</scope>
    <source>
        <strain evidence="4">AS06rmzACSIP_7</strain>
    </source>
</reference>
<dbReference type="EMBL" id="JAAYEE010000126">
    <property type="protein sequence ID" value="NLW35329.1"/>
    <property type="molecule type" value="Genomic_DNA"/>
</dbReference>
<dbReference type="STRING" id="909663.GCA_000512235_00761"/>
<dbReference type="Gene3D" id="3.50.50.60">
    <property type="entry name" value="FAD/NAD(P)-binding domain"/>
    <property type="match status" value="2"/>
</dbReference>
<protein>
    <submittedName>
        <fullName evidence="4">NADPH-dependent glutamate synthase</fullName>
        <ecNumber evidence="4">1.4.1.13</ecNumber>
    </submittedName>
</protein>
<dbReference type="GO" id="GO:0004355">
    <property type="term" value="F:glutamate synthase (NADPH) activity"/>
    <property type="evidence" value="ECO:0007669"/>
    <property type="project" value="UniProtKB-EC"/>
</dbReference>
<dbReference type="Gene3D" id="1.10.1060.10">
    <property type="entry name" value="Alpha-helical ferredoxin"/>
    <property type="match status" value="1"/>
</dbReference>
<dbReference type="EC" id="1.4.1.13" evidence="4"/>
<dbReference type="Proteomes" id="UP000777265">
    <property type="component" value="Unassembled WGS sequence"/>
</dbReference>
<dbReference type="SUPFAM" id="SSF46548">
    <property type="entry name" value="alpha-helical ferredoxin"/>
    <property type="match status" value="1"/>
</dbReference>
<keyword evidence="4" id="KW-0560">Oxidoreductase</keyword>
<dbReference type="PRINTS" id="PR00419">
    <property type="entry name" value="ADXRDTASE"/>
</dbReference>
<feature type="domain" description="FAD/NAD(P)-binding" evidence="2">
    <location>
        <begin position="147"/>
        <end position="454"/>
    </location>
</feature>
<gene>
    <name evidence="4" type="primary">gltA</name>
    <name evidence="4" type="ORF">GXY80_07595</name>
</gene>
<dbReference type="PANTHER" id="PTHR42783">
    <property type="entry name" value="GLUTAMATE SYNTHASE [NADPH] SMALL CHAIN"/>
    <property type="match status" value="1"/>
</dbReference>
<comment type="caution">
    <text evidence="4">The sequence shown here is derived from an EMBL/GenBank/DDBJ whole genome shotgun (WGS) entry which is preliminary data.</text>
</comment>
<dbReference type="InterPro" id="IPR009051">
    <property type="entry name" value="Helical_ferredxn"/>
</dbReference>
<dbReference type="AlphaFoldDB" id="A0A351U590"/>
<feature type="domain" description="Dihydroprymidine dehydrogenase" evidence="3">
    <location>
        <begin position="24"/>
        <end position="134"/>
    </location>
</feature>
<dbReference type="InterPro" id="IPR006004">
    <property type="entry name" value="SudA-like"/>
</dbReference>
<dbReference type="PANTHER" id="PTHR42783:SF3">
    <property type="entry name" value="GLUTAMATE SYNTHASE [NADPH] SMALL CHAIN-RELATED"/>
    <property type="match status" value="1"/>
</dbReference>
<dbReference type="NCBIfam" id="TIGR01316">
    <property type="entry name" value="gltA"/>
    <property type="match status" value="1"/>
</dbReference>
<dbReference type="Pfam" id="PF14691">
    <property type="entry name" value="Fer4_20"/>
    <property type="match status" value="1"/>
</dbReference>
<evidence type="ECO:0000259" key="2">
    <source>
        <dbReference type="Pfam" id="PF07992"/>
    </source>
</evidence>
<evidence type="ECO:0000313" key="5">
    <source>
        <dbReference type="Proteomes" id="UP000777265"/>
    </source>
</evidence>
<dbReference type="SUPFAM" id="SSF51971">
    <property type="entry name" value="Nucleotide-binding domain"/>
    <property type="match status" value="2"/>
</dbReference>
<reference evidence="4" key="2">
    <citation type="submission" date="2020-01" db="EMBL/GenBank/DDBJ databases">
        <authorList>
            <person name="Campanaro S."/>
        </authorList>
    </citation>
    <scope>NUCLEOTIDE SEQUENCE</scope>
    <source>
        <strain evidence="4">AS06rmzACSIP_7</strain>
    </source>
</reference>
<sequence length="470" mass="51279">MSEEKQGKLDLNRHDMPKQSPEMRRHNFNEVALGYTPELAVAEARRCLQCKKPKCRTGCPVEIDIPDFISCIVKGDFKSGIKKLKEKNCLPAVCGRVCPQESQCESRCILKNKGAEVAIGRLERFLADWEAAQGEVDIPPKAARTGKKVAVVGSGPAGITVAGDLILLGHDVTIFEALHKAGGVLIYGIPEFRLPKAIVAREVEYVKKLGVRVITDYVVGKTRSIDELLKEFDAIFIGTGAGLPWFMSIPGENLNGVYSANEYLTRMNLMQGYRFPMSSTPIKKHAKVAVVGGGNVAMDSARTALRMGADEVRIIYRRSHSELPARAEESENAEEEGVIFNMLTLPVRYIGDENGWLREIECLKMELGEPDASGRPRPVEMPNSNFTMEMDAVVCAIGNSPNPLVPSTTPGLETTRRGTLVADPETGKTTRDRVWAGGDIVTGAATVILAMGAGRKAARSIHEFLTTGKQ</sequence>
<name>A0A351U590_9BACT</name>
<feature type="region of interest" description="Disordered" evidence="1">
    <location>
        <begin position="1"/>
        <end position="21"/>
    </location>
</feature>
<accession>A0A351U590</accession>
<evidence type="ECO:0000259" key="3">
    <source>
        <dbReference type="Pfam" id="PF14691"/>
    </source>
</evidence>
<dbReference type="Pfam" id="PF07992">
    <property type="entry name" value="Pyr_redox_2"/>
    <property type="match status" value="1"/>
</dbReference>
<dbReference type="InterPro" id="IPR028261">
    <property type="entry name" value="DPD_II"/>
</dbReference>
<dbReference type="InterPro" id="IPR023753">
    <property type="entry name" value="FAD/NAD-binding_dom"/>
</dbReference>
<evidence type="ECO:0000313" key="4">
    <source>
        <dbReference type="EMBL" id="NLW35329.1"/>
    </source>
</evidence>
<dbReference type="InterPro" id="IPR036188">
    <property type="entry name" value="FAD/NAD-bd_sf"/>
</dbReference>
<evidence type="ECO:0000256" key="1">
    <source>
        <dbReference type="SAM" id="MobiDB-lite"/>
    </source>
</evidence>
<dbReference type="GO" id="GO:0051536">
    <property type="term" value="F:iron-sulfur cluster binding"/>
    <property type="evidence" value="ECO:0007669"/>
    <property type="project" value="InterPro"/>
</dbReference>
<organism evidence="4 5">
    <name type="scientific">Syntrophorhabdus aromaticivorans</name>
    <dbReference type="NCBI Taxonomy" id="328301"/>
    <lineage>
        <taxon>Bacteria</taxon>
        <taxon>Pseudomonadati</taxon>
        <taxon>Thermodesulfobacteriota</taxon>
        <taxon>Syntrophorhabdia</taxon>
        <taxon>Syntrophorhabdales</taxon>
        <taxon>Syntrophorhabdaceae</taxon>
        <taxon>Syntrophorhabdus</taxon>
    </lineage>
</organism>